<evidence type="ECO:0000256" key="3">
    <source>
        <dbReference type="ARBA" id="ARBA00022837"/>
    </source>
</evidence>
<accession>A0A1V9Y3L1</accession>
<keyword evidence="9" id="KW-1185">Reference proteome</keyword>
<dbReference type="STRING" id="418985.A0A1V9Y3L1"/>
<dbReference type="CDD" id="cd02981">
    <property type="entry name" value="PDI_b_family"/>
    <property type="match status" value="1"/>
</dbReference>
<dbReference type="PANTHER" id="PTHR10033">
    <property type="entry name" value="CALSEQUESTRIN"/>
    <property type="match status" value="1"/>
</dbReference>
<dbReference type="GO" id="GO:0051279">
    <property type="term" value="P:regulation of release of sequestered calcium ion into cytosol"/>
    <property type="evidence" value="ECO:0007669"/>
    <property type="project" value="TreeGrafter"/>
</dbReference>
<dbReference type="Gene3D" id="3.40.30.10">
    <property type="entry name" value="Glutaredoxin"/>
    <property type="match status" value="1"/>
</dbReference>
<evidence type="ECO:0000313" key="9">
    <source>
        <dbReference type="Proteomes" id="UP000192247"/>
    </source>
</evidence>
<dbReference type="GO" id="GO:0033018">
    <property type="term" value="C:sarcoplasmic reticulum lumen"/>
    <property type="evidence" value="ECO:0007669"/>
    <property type="project" value="UniProtKB-SubCell"/>
</dbReference>
<reference evidence="8 9" key="1">
    <citation type="journal article" date="2017" name="Gigascience">
        <title>Draft genome of the honey bee ectoparasitic mite, Tropilaelaps mercedesae, is shaped by the parasitic life history.</title>
        <authorList>
            <person name="Dong X."/>
            <person name="Armstrong S.D."/>
            <person name="Xia D."/>
            <person name="Makepeace B.L."/>
            <person name="Darby A.C."/>
            <person name="Kadowaki T."/>
        </authorList>
    </citation>
    <scope>NUCLEOTIDE SEQUENCE [LARGE SCALE GENOMIC DNA]</scope>
    <source>
        <strain evidence="8">Wuxi-XJTLU</strain>
    </source>
</reference>
<comment type="caution">
    <text evidence="8">The sequence shown here is derived from an EMBL/GenBank/DDBJ whole genome shotgun (WGS) entry which is preliminary data.</text>
</comment>
<comment type="subcellular location">
    <subcellularLocation>
        <location evidence="1">Sarcoplasmic reticulum lumen</location>
    </subcellularLocation>
</comment>
<dbReference type="AlphaFoldDB" id="A0A1V9Y3L1"/>
<evidence type="ECO:0000256" key="2">
    <source>
        <dbReference type="ARBA" id="ARBA00010987"/>
    </source>
</evidence>
<evidence type="ECO:0000256" key="6">
    <source>
        <dbReference type="RuleBase" id="RU000648"/>
    </source>
</evidence>
<dbReference type="PANTHER" id="PTHR10033:SF0">
    <property type="entry name" value="CALSEQUESTRIN"/>
    <property type="match status" value="1"/>
</dbReference>
<feature type="chain" id="PRO_5013116921" description="Calsequestrin" evidence="7">
    <location>
        <begin position="24"/>
        <end position="394"/>
    </location>
</feature>
<dbReference type="OrthoDB" id="10039395at2759"/>
<evidence type="ECO:0000256" key="7">
    <source>
        <dbReference type="SAM" id="SignalP"/>
    </source>
</evidence>
<dbReference type="GO" id="GO:0005509">
    <property type="term" value="F:calcium ion binding"/>
    <property type="evidence" value="ECO:0007669"/>
    <property type="project" value="InterPro"/>
</dbReference>
<dbReference type="InterPro" id="IPR036249">
    <property type="entry name" value="Thioredoxin-like_sf"/>
</dbReference>
<comment type="function">
    <text evidence="6">Calsequestrin is a high-capacity, moderate affinity, calcium-binding protein and thus acts as an internal calcium store in muscle.</text>
</comment>
<dbReference type="InterPro" id="IPR001393">
    <property type="entry name" value="Calsequestrin"/>
</dbReference>
<evidence type="ECO:0000313" key="8">
    <source>
        <dbReference type="EMBL" id="OQR80273.1"/>
    </source>
</evidence>
<name>A0A1V9Y3L1_9ACAR</name>
<dbReference type="Pfam" id="PF01216">
    <property type="entry name" value="Calsequestrin"/>
    <property type="match status" value="1"/>
</dbReference>
<keyword evidence="3 6" id="KW-0106">Calcium</keyword>
<dbReference type="EMBL" id="MNPL01000156">
    <property type="protein sequence ID" value="OQR80273.1"/>
    <property type="molecule type" value="Genomic_DNA"/>
</dbReference>
<proteinExistence type="inferred from homology"/>
<keyword evidence="7" id="KW-0732">Signal</keyword>
<keyword evidence="4" id="KW-0703">Sarcoplasmic reticulum</keyword>
<dbReference type="SUPFAM" id="SSF52833">
    <property type="entry name" value="Thioredoxin-like"/>
    <property type="match status" value="1"/>
</dbReference>
<protein>
    <recommendedName>
        <fullName evidence="6">Calsequestrin</fullName>
    </recommendedName>
</protein>
<keyword evidence="5" id="KW-0514">Muscle protein</keyword>
<evidence type="ECO:0000256" key="5">
    <source>
        <dbReference type="ARBA" id="ARBA00023179"/>
    </source>
</evidence>
<evidence type="ECO:0000256" key="4">
    <source>
        <dbReference type="ARBA" id="ARBA00022951"/>
    </source>
</evidence>
<organism evidence="8 9">
    <name type="scientific">Tropilaelaps mercedesae</name>
    <dbReference type="NCBI Taxonomy" id="418985"/>
    <lineage>
        <taxon>Eukaryota</taxon>
        <taxon>Metazoa</taxon>
        <taxon>Ecdysozoa</taxon>
        <taxon>Arthropoda</taxon>
        <taxon>Chelicerata</taxon>
        <taxon>Arachnida</taxon>
        <taxon>Acari</taxon>
        <taxon>Parasitiformes</taxon>
        <taxon>Mesostigmata</taxon>
        <taxon>Gamasina</taxon>
        <taxon>Dermanyssoidea</taxon>
        <taxon>Laelapidae</taxon>
        <taxon>Tropilaelaps</taxon>
    </lineage>
</organism>
<dbReference type="InParanoid" id="A0A1V9Y3L1"/>
<evidence type="ECO:0000256" key="1">
    <source>
        <dbReference type="ARBA" id="ARBA00004564"/>
    </source>
</evidence>
<gene>
    <name evidence="8" type="ORF">BIW11_05169</name>
</gene>
<comment type="similarity">
    <text evidence="2 6">Belongs to the calsequestrin family.</text>
</comment>
<dbReference type="Proteomes" id="UP000192247">
    <property type="component" value="Unassembled WGS sequence"/>
</dbReference>
<sequence length="394" mass="42861">MGVCTKRLATALVVLVAINEASASLFDFLVKSNNLDGVNRVQTLTSEQEIQSAALAVVFVTANVQASRESEMLAQILSTRTSPAAVYCAVTGVLKDSVEGQVLVFRAGRRYIYHGVREAALIFKFISHLENRNLKTITGKLDRVALDNTRGTKLIGYFALASPELQTFEQAAQLFGTQVSFFTVTDPIVAKHLKMNATGQIYLVREFDKHPVVCQVNPATLADIQQFIVFNRDLLIKVTPLNVLDPSLTSSSAILLVTDSSPFSFHLIKLIIRCQRLGGSLMPTPPASKTSPTMTSAALPVNKVLWLDAGDFPAFDAAAPAIHGLLKLPGLGFWNATKETVKWMDLLPLNNKPIDKIAEETNLLLVKAFLNAHLTIAPLPATLAEPAIQTKTEL</sequence>
<feature type="signal peptide" evidence="7">
    <location>
        <begin position="1"/>
        <end position="23"/>
    </location>
</feature>